<comment type="similarity">
    <text evidence="7">Belongs to the TonB-dependent receptor family.</text>
</comment>
<dbReference type="Gene3D" id="2.170.130.10">
    <property type="entry name" value="TonB-dependent receptor, plug domain"/>
    <property type="match status" value="1"/>
</dbReference>
<dbReference type="Pfam" id="PF13715">
    <property type="entry name" value="CarbopepD_reg_2"/>
    <property type="match status" value="1"/>
</dbReference>
<evidence type="ECO:0000256" key="1">
    <source>
        <dbReference type="ARBA" id="ARBA00004571"/>
    </source>
</evidence>
<evidence type="ECO:0000256" key="7">
    <source>
        <dbReference type="PROSITE-ProRule" id="PRU01360"/>
    </source>
</evidence>
<dbReference type="Gene3D" id="2.40.170.20">
    <property type="entry name" value="TonB-dependent receptor, beta-barrel domain"/>
    <property type="match status" value="1"/>
</dbReference>
<gene>
    <name evidence="9" type="ORF">D1164_13860</name>
</gene>
<keyword evidence="6 7" id="KW-0998">Cell outer membrane</keyword>
<evidence type="ECO:0000256" key="2">
    <source>
        <dbReference type="ARBA" id="ARBA00022448"/>
    </source>
</evidence>
<dbReference type="SUPFAM" id="SSF56935">
    <property type="entry name" value="Porins"/>
    <property type="match status" value="1"/>
</dbReference>
<dbReference type="InterPro" id="IPR037066">
    <property type="entry name" value="Plug_dom_sf"/>
</dbReference>
<keyword evidence="2 7" id="KW-0813">Transport</keyword>
<dbReference type="Proteomes" id="UP000266441">
    <property type="component" value="Unassembled WGS sequence"/>
</dbReference>
<dbReference type="FunFam" id="2.60.40.1120:FF:000003">
    <property type="entry name" value="Outer membrane protein Omp121"/>
    <property type="match status" value="1"/>
</dbReference>
<dbReference type="NCBIfam" id="TIGR04056">
    <property type="entry name" value="OMP_RagA_SusC"/>
    <property type="match status" value="1"/>
</dbReference>
<keyword evidence="3 7" id="KW-1134">Transmembrane beta strand</keyword>
<comment type="caution">
    <text evidence="9">The sequence shown here is derived from an EMBL/GenBank/DDBJ whole genome shotgun (WGS) entry which is preliminary data.</text>
</comment>
<evidence type="ECO:0000259" key="8">
    <source>
        <dbReference type="Pfam" id="PF07715"/>
    </source>
</evidence>
<name>A0A399D0J7_9BACT</name>
<evidence type="ECO:0000256" key="3">
    <source>
        <dbReference type="ARBA" id="ARBA00022452"/>
    </source>
</evidence>
<evidence type="ECO:0000313" key="10">
    <source>
        <dbReference type="Proteomes" id="UP000266441"/>
    </source>
</evidence>
<organism evidence="9 10">
    <name type="scientific">Mariniphaga sediminis</name>
    <dbReference type="NCBI Taxonomy" id="1628158"/>
    <lineage>
        <taxon>Bacteria</taxon>
        <taxon>Pseudomonadati</taxon>
        <taxon>Bacteroidota</taxon>
        <taxon>Bacteroidia</taxon>
        <taxon>Marinilabiliales</taxon>
        <taxon>Prolixibacteraceae</taxon>
        <taxon>Mariniphaga</taxon>
    </lineage>
</organism>
<comment type="subcellular location">
    <subcellularLocation>
        <location evidence="1 7">Cell outer membrane</location>
        <topology evidence="1 7">Multi-pass membrane protein</topology>
    </subcellularLocation>
</comment>
<dbReference type="EMBL" id="QWET01000009">
    <property type="protein sequence ID" value="RIH64718.1"/>
    <property type="molecule type" value="Genomic_DNA"/>
</dbReference>
<reference evidence="9 10" key="1">
    <citation type="journal article" date="2015" name="Int. J. Syst. Evol. Microbiol.">
        <title>Mariniphaga sediminis sp. nov., isolated from coastal sediment.</title>
        <authorList>
            <person name="Wang F.Q."/>
            <person name="Shen Q.Y."/>
            <person name="Chen G.J."/>
            <person name="Du Z.J."/>
        </authorList>
    </citation>
    <scope>NUCLEOTIDE SEQUENCE [LARGE SCALE GENOMIC DNA]</scope>
    <source>
        <strain evidence="9 10">SY21</strain>
    </source>
</reference>
<dbReference type="InterPro" id="IPR036942">
    <property type="entry name" value="Beta-barrel_TonB_sf"/>
</dbReference>
<dbReference type="InterPro" id="IPR023996">
    <property type="entry name" value="TonB-dep_OMP_SusC/RagA"/>
</dbReference>
<dbReference type="InterPro" id="IPR012910">
    <property type="entry name" value="Plug_dom"/>
</dbReference>
<dbReference type="OrthoDB" id="778480at2"/>
<sequence length="1152" mass="130734">MNKKWFSHGIAPWVHENLRKMKLTIFILCISTLTSLASLSYAQSKKLTVIGQNVKVIEILGDIEDQSEFRFFFSNDVDVDRITSIDMKDKIVFEILDELFKGTNIKYEVYERQIALVDKSDSFFNRNYVQQQGDMQQNTVSGRVTDSGGQPLPGVTVVVKGTTQGTVTDANGEYTLSTIPKDATLLFSFVGMRTQELVVGNQTSINVVMEEETVGIEEVVAIGYGTQKKENLTGAVSQVTAEVLESRPIVNIGQGLQGTISNLNITQTTGTTGSGASFNIRGFESINGGEPLILVNGVPMDINLINPNDIESVSVLKDAASAAIYGARAAYGVILITTKTGKKSDKPIISLSVNYGVNEPVLKFKTLDAMQRMEYMNSGSMRQNGTPYPQFDELRASLLIAHYNDPENNPAVSPNPDSPNTFLYHGNTDWPSLLLRDYMPQQQYSATVSGGSDKFDYYASLNYLNQKGIPKQFDETYERYNFMTNLNFEVFKWATIGTKISFNSSEKYFPPNHRANHHDEYTSGFQYHQWANIPPYDTNGNYYSVGSVPNMIQFHKEAGYRSRNIDDLWLTGSAILTPVKNMTFNVDYSTNFKHQNDVSTWRKLEMYFVDGTVSGYFPYTNPSQATKGHYKTRYYTFNVYADYENTFGKHKVLAMVGFNQENQKYEYIEARRDRLMVETMPFMNLAYGEKYTWDGASEFAIRGAFTRVNYNYDNRYLFEFNSRYDGTSKFPQADRFSFFPSASVGWRLDNEPYLGRLKNSFDMLKIRASYGNLGNQSVRENYPYIATYSSGQVSFMMNEELPMTLYAPGLVSPALTWETVEQYDVGVDLAILNNRLNATFDIYQRNTKDMLTKSATLPAVLAVSEPRENAADLKTTGWDLSIEWRQRNEKLKWGIKLLLSDYTSKITKFSNPVGIISDYYVGKNIGEIWGFVTEGIAQTDEEAQALDMTNIVGLQRGAGDLIFKDLDKDGKITYGKSTLDDPGDRKIIGNNTPRYSFGVTSNIEWKGFDLNIFFQGIAKRDYWLNGRYWLNGWNDEWTAHSAVIADWWTPDNTDAFFPRPSITGGRDVQQAQTRYLQNAAYLRLKDLTLGYTIPVNLTQRVKIDKVRVFFSGNNLWETTGIYKYKMLADPEMTNTYQTPINRTYSIGANIYF</sequence>
<evidence type="ECO:0000256" key="5">
    <source>
        <dbReference type="ARBA" id="ARBA00023136"/>
    </source>
</evidence>
<dbReference type="AlphaFoldDB" id="A0A399D0J7"/>
<dbReference type="PROSITE" id="PS52016">
    <property type="entry name" value="TONB_DEPENDENT_REC_3"/>
    <property type="match status" value="1"/>
</dbReference>
<dbReference type="InterPro" id="IPR039426">
    <property type="entry name" value="TonB-dep_rcpt-like"/>
</dbReference>
<proteinExistence type="inferred from homology"/>
<dbReference type="InterPro" id="IPR008969">
    <property type="entry name" value="CarboxyPept-like_regulatory"/>
</dbReference>
<dbReference type="InterPro" id="IPR023997">
    <property type="entry name" value="TonB-dep_OMP_SusC/RagA_CS"/>
</dbReference>
<keyword evidence="4 7" id="KW-0812">Transmembrane</keyword>
<dbReference type="SUPFAM" id="SSF49464">
    <property type="entry name" value="Carboxypeptidase regulatory domain-like"/>
    <property type="match status" value="1"/>
</dbReference>
<dbReference type="NCBIfam" id="TIGR04057">
    <property type="entry name" value="SusC_RagA_signa"/>
    <property type="match status" value="1"/>
</dbReference>
<evidence type="ECO:0000256" key="4">
    <source>
        <dbReference type="ARBA" id="ARBA00022692"/>
    </source>
</evidence>
<protein>
    <submittedName>
        <fullName evidence="9">SusC/RagA family TonB-linked outer membrane protein</fullName>
    </submittedName>
</protein>
<dbReference type="Gene3D" id="2.60.40.1120">
    <property type="entry name" value="Carboxypeptidase-like, regulatory domain"/>
    <property type="match status" value="1"/>
</dbReference>
<dbReference type="GO" id="GO:0009279">
    <property type="term" value="C:cell outer membrane"/>
    <property type="evidence" value="ECO:0007669"/>
    <property type="project" value="UniProtKB-SubCell"/>
</dbReference>
<dbReference type="Pfam" id="PF07715">
    <property type="entry name" value="Plug"/>
    <property type="match status" value="1"/>
</dbReference>
<keyword evidence="10" id="KW-1185">Reference proteome</keyword>
<keyword evidence="5 7" id="KW-0472">Membrane</keyword>
<feature type="domain" description="TonB-dependent receptor plug" evidence="8">
    <location>
        <begin position="229"/>
        <end position="333"/>
    </location>
</feature>
<accession>A0A399D0J7</accession>
<evidence type="ECO:0000256" key="6">
    <source>
        <dbReference type="ARBA" id="ARBA00023237"/>
    </source>
</evidence>
<evidence type="ECO:0000313" key="9">
    <source>
        <dbReference type="EMBL" id="RIH64718.1"/>
    </source>
</evidence>